<proteinExistence type="predicted"/>
<name>A0ACC2HRI5_9PEZI</name>
<comment type="caution">
    <text evidence="1">The sequence shown here is derived from an EMBL/GenBank/DDBJ whole genome shotgun (WGS) entry which is preliminary data.</text>
</comment>
<protein>
    <submittedName>
        <fullName evidence="1">Uncharacterized protein</fullName>
    </submittedName>
</protein>
<evidence type="ECO:0000313" key="2">
    <source>
        <dbReference type="Proteomes" id="UP001153334"/>
    </source>
</evidence>
<accession>A0ACC2HRI5</accession>
<organism evidence="1 2">
    <name type="scientific">Nemania bipapillata</name>
    <dbReference type="NCBI Taxonomy" id="110536"/>
    <lineage>
        <taxon>Eukaryota</taxon>
        <taxon>Fungi</taxon>
        <taxon>Dikarya</taxon>
        <taxon>Ascomycota</taxon>
        <taxon>Pezizomycotina</taxon>
        <taxon>Sordariomycetes</taxon>
        <taxon>Xylariomycetidae</taxon>
        <taxon>Xylariales</taxon>
        <taxon>Xylariaceae</taxon>
        <taxon>Nemania</taxon>
    </lineage>
</organism>
<sequence>MSPGFSLPRRTGTGGSTTSSSLANLRGQSGGDVNKDFGKLVLSEKGKVRYVNNAFWTKITEEIEALRSETQRLTDDSSDSSSDEGSPIQVSPRTDQHVDHHGFIFGYSSSNVDLRPLHPLPSQMLFYWQVYMENVDPIVKLLHVPATTKIVKELRSDMSTISPGVEALMFSIYFAAITSMEAEEVKTNFGAEKQQLIARYRFATEQALAKANCVTTSELVVLQAFVLFLILVRRYDDTKFSSALTGLVVKIAQSLGLHRDGSHFDNLSPFDIEMRRRLWWAICVLDLRSAEDQGCELTVVERSFDTRFPLNVNDSDISPEMTEFPPERIGSTDMTFCLIRYEICGLSRRVHAAASGMSPCPKESQVTLEEHEDKLIEMYEHIDKKYLKPCPDKETDLLNWVSATIARLIMSKMSLVIYQPLMPSSGTELPSDVRDRLFMASIEVVEYSRVLNAESKIRRWRWLFQTYNQWHAVAYLLLEVCRRPWSASVERGWMALNDTFQGDKNPEFARPVIWVMLRKLMIQAKRHRESEVVRLRANPQAAQDLDIEEHNKVPPASFQHLPSSVRSTLARERWRKLVGTTGQDEPKLAPLIMNPNNARNSNNNSNNIIVPETASAAPQRTIPKVAEVHFNDLDCAMSEPFFSPQDLFPLAFAGDPNDFAAHPILNGDALATQAFKAPQAGLPIENFNTRGGDAVPTQGGLRMGARAVGMGGDTANAMTDDNPPPWLWNAQSYNNFSGGYNNVVGGGDDQDVNMDTADVVNWQSWMDSGLGINGVGFTGGI</sequence>
<reference evidence="1" key="1">
    <citation type="submission" date="2022-11" db="EMBL/GenBank/DDBJ databases">
        <title>Genome Sequence of Nemania bipapillata.</title>
        <authorList>
            <person name="Buettner E."/>
        </authorList>
    </citation>
    <scope>NUCLEOTIDE SEQUENCE</scope>
    <source>
        <strain evidence="1">CP14</strain>
    </source>
</reference>
<keyword evidence="2" id="KW-1185">Reference proteome</keyword>
<dbReference type="Proteomes" id="UP001153334">
    <property type="component" value="Unassembled WGS sequence"/>
</dbReference>
<gene>
    <name evidence="1" type="ORF">ONZ43_g7450</name>
</gene>
<dbReference type="EMBL" id="JAPESX010003248">
    <property type="protein sequence ID" value="KAJ8105374.1"/>
    <property type="molecule type" value="Genomic_DNA"/>
</dbReference>
<evidence type="ECO:0000313" key="1">
    <source>
        <dbReference type="EMBL" id="KAJ8105374.1"/>
    </source>
</evidence>